<keyword evidence="2" id="KW-0472">Membrane</keyword>
<reference evidence="3 4" key="1">
    <citation type="submission" date="2018-08" db="EMBL/GenBank/DDBJ databases">
        <title>Recombination of ecologically and evolutionarily significant loci maintains genetic cohesion in the Pseudomonas syringae species complex.</title>
        <authorList>
            <person name="Dillon M."/>
            <person name="Thakur S."/>
            <person name="Almeida R.N.D."/>
            <person name="Weir B.S."/>
            <person name="Guttman D.S."/>
        </authorList>
    </citation>
    <scope>NUCLEOTIDE SEQUENCE [LARGE SCALE GENOMIC DNA]</scope>
    <source>
        <strain evidence="3 4">ICMP 12341</strain>
    </source>
</reference>
<keyword evidence="2" id="KW-1133">Transmembrane helix</keyword>
<evidence type="ECO:0000313" key="4">
    <source>
        <dbReference type="Proteomes" id="UP000271468"/>
    </source>
</evidence>
<evidence type="ECO:0000256" key="1">
    <source>
        <dbReference type="SAM" id="MobiDB-lite"/>
    </source>
</evidence>
<evidence type="ECO:0000256" key="2">
    <source>
        <dbReference type="SAM" id="Phobius"/>
    </source>
</evidence>
<dbReference type="EMBL" id="RBOV01000002">
    <property type="protein sequence ID" value="RMN15490.1"/>
    <property type="molecule type" value="Genomic_DNA"/>
</dbReference>
<gene>
    <name evidence="3" type="ORF">ALQ65_03241</name>
</gene>
<feature type="transmembrane region" description="Helical" evidence="2">
    <location>
        <begin position="34"/>
        <end position="55"/>
    </location>
</feature>
<dbReference type="Proteomes" id="UP000271468">
    <property type="component" value="Unassembled WGS sequence"/>
</dbReference>
<evidence type="ECO:0000313" key="3">
    <source>
        <dbReference type="EMBL" id="RMN15490.1"/>
    </source>
</evidence>
<keyword evidence="2" id="KW-0812">Transmembrane</keyword>
<name>A0A0N8QYB2_9PSED</name>
<feature type="compositionally biased region" description="Polar residues" evidence="1">
    <location>
        <begin position="10"/>
        <end position="22"/>
    </location>
</feature>
<feature type="region of interest" description="Disordered" evidence="1">
    <location>
        <begin position="1"/>
        <end position="22"/>
    </location>
</feature>
<proteinExistence type="predicted"/>
<dbReference type="AlphaFoldDB" id="A0A0N8QYB2"/>
<sequence>MRLTQPRPPTNSLRRTPRTGSAPTNWAVTFYTRVVHGSSLSVQAALLAVGIAMAGRLSLGVISGFGTIPVAIAFGVGIIPGFARTTRAEVLKC</sequence>
<organism evidence="3 4">
    <name type="scientific">Pseudomonas syringae pv. coriandricola</name>
    <dbReference type="NCBI Taxonomy" id="264453"/>
    <lineage>
        <taxon>Bacteria</taxon>
        <taxon>Pseudomonadati</taxon>
        <taxon>Pseudomonadota</taxon>
        <taxon>Gammaproteobacteria</taxon>
        <taxon>Pseudomonadales</taxon>
        <taxon>Pseudomonadaceae</taxon>
        <taxon>Pseudomonas</taxon>
    </lineage>
</organism>
<accession>A0A0N8QYB2</accession>
<protein>
    <submittedName>
        <fullName evidence="3">Putative Nickel ABC transporter, permease protein</fullName>
    </submittedName>
</protein>
<feature type="transmembrane region" description="Helical" evidence="2">
    <location>
        <begin position="61"/>
        <end position="83"/>
    </location>
</feature>
<comment type="caution">
    <text evidence="3">The sequence shown here is derived from an EMBL/GenBank/DDBJ whole genome shotgun (WGS) entry which is preliminary data.</text>
</comment>